<feature type="compositionally biased region" description="Pro residues" evidence="1">
    <location>
        <begin position="161"/>
        <end position="183"/>
    </location>
</feature>
<proteinExistence type="predicted"/>
<evidence type="ECO:0000313" key="3">
    <source>
        <dbReference type="EMBL" id="KAF9463510.1"/>
    </source>
</evidence>
<name>A0A9P6CIP6_9AGAR</name>
<dbReference type="Proteomes" id="UP000807353">
    <property type="component" value="Unassembled WGS sequence"/>
</dbReference>
<dbReference type="OrthoDB" id="3067294at2759"/>
<dbReference type="EMBL" id="MU150262">
    <property type="protein sequence ID" value="KAF9463510.1"/>
    <property type="molecule type" value="Genomic_DNA"/>
</dbReference>
<sequence>MPTVEIDDNDPSISYSGPWGLSGNSNEFRSTTHYVGVEGAQFSLAFEGIAIAVYGTITAPNDHPGAVSQYAIDGQNFAVYKSPTVSSPGYHTLFFQSPPLTHGQHLLFGTTISSNTSFYLDYIVITTPDEGDIPPQSKANIHTVIEGTIILASSSSSPTPSFLPPSPSSPLSPSQSPSPPPLSPASATTSQRTPINTGSEHFPTSGDGFQIPSLTSAPSPTISKRIQTGAIAGAVAAGVLIIVVLVFLFLWHRRRKSKKYSKIPKRSRVTRGDANCAHSTTRTI</sequence>
<dbReference type="AlphaFoldDB" id="A0A9P6CIP6"/>
<feature type="region of interest" description="Disordered" evidence="1">
    <location>
        <begin position="155"/>
        <end position="216"/>
    </location>
</feature>
<protein>
    <submittedName>
        <fullName evidence="3">Uncharacterized protein</fullName>
    </submittedName>
</protein>
<accession>A0A9P6CIP6</accession>
<keyword evidence="2" id="KW-1133">Transmembrane helix</keyword>
<feature type="transmembrane region" description="Helical" evidence="2">
    <location>
        <begin position="230"/>
        <end position="251"/>
    </location>
</feature>
<evidence type="ECO:0000256" key="1">
    <source>
        <dbReference type="SAM" id="MobiDB-lite"/>
    </source>
</evidence>
<gene>
    <name evidence="3" type="ORF">BDZ94DRAFT_1163976</name>
</gene>
<keyword evidence="4" id="KW-1185">Reference proteome</keyword>
<reference evidence="3" key="1">
    <citation type="submission" date="2020-11" db="EMBL/GenBank/DDBJ databases">
        <authorList>
            <consortium name="DOE Joint Genome Institute"/>
            <person name="Ahrendt S."/>
            <person name="Riley R."/>
            <person name="Andreopoulos W."/>
            <person name="Labutti K."/>
            <person name="Pangilinan J."/>
            <person name="Ruiz-Duenas F.J."/>
            <person name="Barrasa J.M."/>
            <person name="Sanchez-Garcia M."/>
            <person name="Camarero S."/>
            <person name="Miyauchi S."/>
            <person name="Serrano A."/>
            <person name="Linde D."/>
            <person name="Babiker R."/>
            <person name="Drula E."/>
            <person name="Ayuso-Fernandez I."/>
            <person name="Pacheco R."/>
            <person name="Padilla G."/>
            <person name="Ferreira P."/>
            <person name="Barriuso J."/>
            <person name="Kellner H."/>
            <person name="Castanera R."/>
            <person name="Alfaro M."/>
            <person name="Ramirez L."/>
            <person name="Pisabarro A.G."/>
            <person name="Kuo A."/>
            <person name="Tritt A."/>
            <person name="Lipzen A."/>
            <person name="He G."/>
            <person name="Yan M."/>
            <person name="Ng V."/>
            <person name="Cullen D."/>
            <person name="Martin F."/>
            <person name="Rosso M.-N."/>
            <person name="Henrissat B."/>
            <person name="Hibbett D."/>
            <person name="Martinez A.T."/>
            <person name="Grigoriev I.V."/>
        </authorList>
    </citation>
    <scope>NUCLEOTIDE SEQUENCE</scope>
    <source>
        <strain evidence="3">CBS 247.69</strain>
    </source>
</reference>
<organism evidence="3 4">
    <name type="scientific">Collybia nuda</name>
    <dbReference type="NCBI Taxonomy" id="64659"/>
    <lineage>
        <taxon>Eukaryota</taxon>
        <taxon>Fungi</taxon>
        <taxon>Dikarya</taxon>
        <taxon>Basidiomycota</taxon>
        <taxon>Agaricomycotina</taxon>
        <taxon>Agaricomycetes</taxon>
        <taxon>Agaricomycetidae</taxon>
        <taxon>Agaricales</taxon>
        <taxon>Tricholomatineae</taxon>
        <taxon>Clitocybaceae</taxon>
        <taxon>Collybia</taxon>
    </lineage>
</organism>
<dbReference type="Gene3D" id="2.60.120.260">
    <property type="entry name" value="Galactose-binding domain-like"/>
    <property type="match status" value="1"/>
</dbReference>
<evidence type="ECO:0000313" key="4">
    <source>
        <dbReference type="Proteomes" id="UP000807353"/>
    </source>
</evidence>
<comment type="caution">
    <text evidence="3">The sequence shown here is derived from an EMBL/GenBank/DDBJ whole genome shotgun (WGS) entry which is preliminary data.</text>
</comment>
<keyword evidence="2" id="KW-0472">Membrane</keyword>
<keyword evidence="2" id="KW-0812">Transmembrane</keyword>
<evidence type="ECO:0000256" key="2">
    <source>
        <dbReference type="SAM" id="Phobius"/>
    </source>
</evidence>